<dbReference type="InterPro" id="IPR014993">
    <property type="entry name" value="DUF1841"/>
</dbReference>
<dbReference type="RefSeq" id="WP_345531490.1">
    <property type="nucleotide sequence ID" value="NZ_BAABLD010000002.1"/>
</dbReference>
<keyword evidence="2" id="KW-1185">Reference proteome</keyword>
<dbReference type="EMBL" id="BAABLD010000002">
    <property type="protein sequence ID" value="GAA5160111.1"/>
    <property type="molecule type" value="Genomic_DNA"/>
</dbReference>
<evidence type="ECO:0000313" key="2">
    <source>
        <dbReference type="Proteomes" id="UP001500547"/>
    </source>
</evidence>
<accession>A0ABP9QDI8</accession>
<name>A0ABP9QDI8_9RHOO</name>
<evidence type="ECO:0000313" key="1">
    <source>
        <dbReference type="EMBL" id="GAA5160111.1"/>
    </source>
</evidence>
<proteinExistence type="predicted"/>
<sequence>MFNPTRDQARSFFIECWRKRKGNEPMEAMEQLVADIIASHPEYHSLFENPDAADKDFAPEDGQINPFLHISLHLAVEEQLGIDQPPGLREAYQACLNRCGNAHEARHDVLESLAETLWEAQRNGTPMDAMAYVERVKRRGGA</sequence>
<dbReference type="Pfam" id="PF08897">
    <property type="entry name" value="DUF1841"/>
    <property type="match status" value="1"/>
</dbReference>
<protein>
    <submittedName>
        <fullName evidence="1">DUF1841 family protein</fullName>
    </submittedName>
</protein>
<dbReference type="Proteomes" id="UP001500547">
    <property type="component" value="Unassembled WGS sequence"/>
</dbReference>
<organism evidence="1 2">
    <name type="scientific">Viridibacterium curvum</name>
    <dbReference type="NCBI Taxonomy" id="1101404"/>
    <lineage>
        <taxon>Bacteria</taxon>
        <taxon>Pseudomonadati</taxon>
        <taxon>Pseudomonadota</taxon>
        <taxon>Betaproteobacteria</taxon>
        <taxon>Rhodocyclales</taxon>
        <taxon>Rhodocyclaceae</taxon>
        <taxon>Viridibacterium</taxon>
    </lineage>
</organism>
<gene>
    <name evidence="1" type="ORF">GCM10025770_07410</name>
</gene>
<reference evidence="2" key="1">
    <citation type="journal article" date="2019" name="Int. J. Syst. Evol. Microbiol.">
        <title>The Global Catalogue of Microorganisms (GCM) 10K type strain sequencing project: providing services to taxonomists for standard genome sequencing and annotation.</title>
        <authorList>
            <consortium name="The Broad Institute Genomics Platform"/>
            <consortium name="The Broad Institute Genome Sequencing Center for Infectious Disease"/>
            <person name="Wu L."/>
            <person name="Ma J."/>
        </authorList>
    </citation>
    <scope>NUCLEOTIDE SEQUENCE [LARGE SCALE GENOMIC DNA]</scope>
    <source>
        <strain evidence="2">JCM 18715</strain>
    </source>
</reference>
<comment type="caution">
    <text evidence="1">The sequence shown here is derived from an EMBL/GenBank/DDBJ whole genome shotgun (WGS) entry which is preliminary data.</text>
</comment>